<dbReference type="Pfam" id="PF19121">
    <property type="entry name" value="DUF5805"/>
    <property type="match status" value="1"/>
</dbReference>
<evidence type="ECO:0000313" key="3">
    <source>
        <dbReference type="Proteomes" id="UP001596398"/>
    </source>
</evidence>
<organism evidence="2 3">
    <name type="scientific">Halosegnis marinus</name>
    <dbReference type="NCBI Taxonomy" id="3034023"/>
    <lineage>
        <taxon>Archaea</taxon>
        <taxon>Methanobacteriati</taxon>
        <taxon>Methanobacteriota</taxon>
        <taxon>Stenosarchaea group</taxon>
        <taxon>Halobacteria</taxon>
        <taxon>Halobacteriales</taxon>
        <taxon>Natronomonadaceae</taxon>
        <taxon>Halosegnis</taxon>
    </lineage>
</organism>
<name>A0ABD5ZS46_9EURY</name>
<dbReference type="AlphaFoldDB" id="A0ABD5ZS46"/>
<dbReference type="Proteomes" id="UP001596398">
    <property type="component" value="Unassembled WGS sequence"/>
</dbReference>
<comment type="caution">
    <text evidence="2">The sequence shown here is derived from an EMBL/GenBank/DDBJ whole genome shotgun (WGS) entry which is preliminary data.</text>
</comment>
<dbReference type="RefSeq" id="WP_276234444.1">
    <property type="nucleotide sequence ID" value="NZ_CP119802.1"/>
</dbReference>
<keyword evidence="3" id="KW-1185">Reference proteome</keyword>
<reference evidence="2 3" key="1">
    <citation type="journal article" date="2019" name="Int. J. Syst. Evol. Microbiol.">
        <title>The Global Catalogue of Microorganisms (GCM) 10K type strain sequencing project: providing services to taxonomists for standard genome sequencing and annotation.</title>
        <authorList>
            <consortium name="The Broad Institute Genomics Platform"/>
            <consortium name="The Broad Institute Genome Sequencing Center for Infectious Disease"/>
            <person name="Wu L."/>
            <person name="Ma J."/>
        </authorList>
    </citation>
    <scope>NUCLEOTIDE SEQUENCE [LARGE SCALE GENOMIC DNA]</scope>
    <source>
        <strain evidence="2 3">DT85</strain>
    </source>
</reference>
<gene>
    <name evidence="2" type="ORF">ACFQJ4_13260</name>
</gene>
<protein>
    <submittedName>
        <fullName evidence="2">DUF5805 domain-containing protein</fullName>
    </submittedName>
</protein>
<dbReference type="InterPro" id="IPR043828">
    <property type="entry name" value="DUF5805"/>
</dbReference>
<evidence type="ECO:0000313" key="2">
    <source>
        <dbReference type="EMBL" id="MFC7236286.1"/>
    </source>
</evidence>
<accession>A0ABD5ZS46</accession>
<proteinExistence type="predicted"/>
<dbReference type="EMBL" id="JBHTAP010000001">
    <property type="protein sequence ID" value="MFC7236286.1"/>
    <property type="molecule type" value="Genomic_DNA"/>
</dbReference>
<evidence type="ECO:0000256" key="1">
    <source>
        <dbReference type="SAM" id="MobiDB-lite"/>
    </source>
</evidence>
<dbReference type="GeneID" id="79267998"/>
<sequence length="138" mass="15510">MAAEGDTERVGVRTYVPRYQREAWEREAESMDMSRAEYVRTMVQAGRRSFDFGGSEGNDGSNPAEGDEARATPGVDGLEDRLLDLLESGDHYSWEELVAGLTDDIEDRLEETLGELQRRNRVQYSGRHGGYTLTDDGE</sequence>
<feature type="region of interest" description="Disordered" evidence="1">
    <location>
        <begin position="49"/>
        <end position="75"/>
    </location>
</feature>